<proteinExistence type="predicted"/>
<gene>
    <name evidence="2" type="ORF">A0O21_06190</name>
</gene>
<accession>A0A172Q831</accession>
<evidence type="ECO:0000313" key="2">
    <source>
        <dbReference type="EMBL" id="AND79639.1"/>
    </source>
</evidence>
<evidence type="ECO:0000313" key="3">
    <source>
        <dbReference type="Proteomes" id="UP000077317"/>
    </source>
</evidence>
<reference evidence="2 3" key="1">
    <citation type="journal article" date="2016" name="Int. J. Syst. Evol. Microbiol.">
        <title>Streptococcuspantholopis sp. nov., isolated from faeces of the Tibetan antelope (Pantholops hodgsonii).</title>
        <authorList>
            <person name="Bai X."/>
            <person name="Xiong Y."/>
            <person name="Lu S."/>
            <person name="Jin D."/>
            <person name="Lai X."/>
            <person name="Yang J."/>
            <person name="Niu L."/>
            <person name="Hu S."/>
            <person name="Meng X."/>
            <person name="Pu J."/>
            <person name="Ye C."/>
            <person name="Xu J."/>
        </authorList>
    </citation>
    <scope>NUCLEOTIDE SEQUENCE [LARGE SCALE GENOMIC DNA]</scope>
    <source>
        <strain evidence="2 3">TA 26</strain>
    </source>
</reference>
<name>A0A172Q831_9STRE</name>
<feature type="transmembrane region" description="Helical" evidence="1">
    <location>
        <begin position="179"/>
        <end position="198"/>
    </location>
</feature>
<feature type="transmembrane region" description="Helical" evidence="1">
    <location>
        <begin position="12"/>
        <end position="33"/>
    </location>
</feature>
<keyword evidence="1" id="KW-0472">Membrane</keyword>
<evidence type="ECO:0000256" key="1">
    <source>
        <dbReference type="SAM" id="Phobius"/>
    </source>
</evidence>
<keyword evidence="1" id="KW-0812">Transmembrane</keyword>
<dbReference type="RefSeq" id="WP_067062952.1">
    <property type="nucleotide sequence ID" value="NZ_CP014699.1"/>
</dbReference>
<reference evidence="3" key="2">
    <citation type="submission" date="2016-03" db="EMBL/GenBank/DDBJ databases">
        <title>Streptococcus antelopensis sp. nov., isolated from the feces of the Tibetan antelope (Pantholops hodgsonii) in Hoh Xil National Nature Reserve, Qinghai, China.</title>
        <authorList>
            <person name="Bai X."/>
        </authorList>
    </citation>
    <scope>NUCLEOTIDE SEQUENCE [LARGE SCALE GENOMIC DNA]</scope>
    <source>
        <strain evidence="3">TA 26</strain>
    </source>
</reference>
<dbReference type="Proteomes" id="UP000077317">
    <property type="component" value="Chromosome"/>
</dbReference>
<keyword evidence="3" id="KW-1185">Reference proteome</keyword>
<dbReference type="EMBL" id="CP014699">
    <property type="protein sequence ID" value="AND79639.1"/>
    <property type="molecule type" value="Genomic_DNA"/>
</dbReference>
<dbReference type="OrthoDB" id="2236770at2"/>
<dbReference type="AlphaFoldDB" id="A0A172Q831"/>
<organism evidence="2 3">
    <name type="scientific">Streptococcus pantholopis</name>
    <dbReference type="NCBI Taxonomy" id="1811193"/>
    <lineage>
        <taxon>Bacteria</taxon>
        <taxon>Bacillati</taxon>
        <taxon>Bacillota</taxon>
        <taxon>Bacilli</taxon>
        <taxon>Lactobacillales</taxon>
        <taxon>Streptococcaceae</taxon>
        <taxon>Streptococcus</taxon>
    </lineage>
</organism>
<sequence>MIKEKRNKGFVANLVIGLIFLLIAVAYLVFNYYNTDSNRIKSNNILYNGQATAAENGSNLVIDIYGIDYEPIADIDGHNTVLWLVAFRDGYVALEAKEDDKTIAQLIKKGDSLADNPEQLAVTYYNANYSSKEQIQNYSASLKGIMEEIADPSSDLSQNFIYDNYVSLSHLQNDRQTSYIVGAIFGGLGLFFIVTAFFTKRRVNRAYDELYQQYPELNGNIASLATESSFHDDSLQIVVYKHHLISYYQGLSLMNLDEIVQLYHHILTVRRSFIAVSRQSTLIGLKDNDKKQYRVPIKNIGKKTDDQLQATFNYLHEHFPHIQLGK</sequence>
<protein>
    <submittedName>
        <fullName evidence="2">Uncharacterized protein</fullName>
    </submittedName>
</protein>
<dbReference type="KEGG" id="spat:A0O21_06190"/>
<keyword evidence="1" id="KW-1133">Transmembrane helix</keyword>